<comment type="similarity">
    <text evidence="1">Belongs to the FrmR/RcnR family.</text>
</comment>
<name>A0A7M2GHX7_SPHSA</name>
<reference evidence="3" key="1">
    <citation type="submission" date="2020-08" db="EMBL/GenBank/DDBJ databases">
        <title>Complete genome sequence of Sphingobium barthaii strain KK22, a high-molecular-weight polycyclic aromatic hydrocarbon-degrading soil bacterium.</title>
        <authorList>
            <person name="Mori J.F."/>
            <person name="Kanaly R.A."/>
        </authorList>
    </citation>
    <scope>NUCLEOTIDE SEQUENCE [LARGE SCALE GENOMIC DNA]</scope>
    <source>
        <strain evidence="3">KK22</strain>
    </source>
</reference>
<dbReference type="AlphaFoldDB" id="A0A7M2GHX7"/>
<protein>
    <submittedName>
        <fullName evidence="2">Metal-sensing transcriptional repressor</fullName>
    </submittedName>
</protein>
<dbReference type="InterPro" id="IPR038390">
    <property type="entry name" value="Metal_Tscrpt_repr_sf"/>
</dbReference>
<dbReference type="PANTHER" id="PTHR33677">
    <property type="entry name" value="TRANSCRIPTIONAL REPRESSOR FRMR-RELATED"/>
    <property type="match status" value="1"/>
</dbReference>
<organism evidence="2 3">
    <name type="scientific">Sphingobium fuliginis (strain ATCC 27551)</name>
    <dbReference type="NCBI Taxonomy" id="336203"/>
    <lineage>
        <taxon>Bacteria</taxon>
        <taxon>Pseudomonadati</taxon>
        <taxon>Pseudomonadota</taxon>
        <taxon>Alphaproteobacteria</taxon>
        <taxon>Sphingomonadales</taxon>
        <taxon>Sphingomonadaceae</taxon>
        <taxon>Sphingobium</taxon>
    </lineage>
</organism>
<dbReference type="InterPro" id="IPR003735">
    <property type="entry name" value="Metal_Tscrpt_repr"/>
</dbReference>
<dbReference type="GO" id="GO:0045892">
    <property type="term" value="P:negative regulation of DNA-templated transcription"/>
    <property type="evidence" value="ECO:0007669"/>
    <property type="project" value="UniProtKB-ARBA"/>
</dbReference>
<dbReference type="GO" id="GO:0046872">
    <property type="term" value="F:metal ion binding"/>
    <property type="evidence" value="ECO:0007669"/>
    <property type="project" value="InterPro"/>
</dbReference>
<dbReference type="RefSeq" id="WP_025546455.1">
    <property type="nucleotide sequence ID" value="NZ_BATN01000001.1"/>
</dbReference>
<evidence type="ECO:0000313" key="3">
    <source>
        <dbReference type="Proteomes" id="UP000593663"/>
    </source>
</evidence>
<gene>
    <name evidence="2" type="ORF">H5V43_04035</name>
</gene>
<dbReference type="KEGG" id="sbar:H5V43_04035"/>
<dbReference type="Gene3D" id="1.20.58.1000">
    <property type="entry name" value="Metal-sensitive repressor, helix protomer"/>
    <property type="match status" value="1"/>
</dbReference>
<evidence type="ECO:0000313" key="2">
    <source>
        <dbReference type="EMBL" id="QOT72324.1"/>
    </source>
</evidence>
<proteinExistence type="inferred from homology"/>
<sequence>MSHAASPDLVNRLKRAQGHLATILKMIDEERDGLTIAQQLQAVIGALEKSKTLLVSDHIEHHLESVVGPLSQEARAELAKLADLAKYL</sequence>
<accession>A0A7M2GHX7</accession>
<dbReference type="EMBL" id="CP060035">
    <property type="protein sequence ID" value="QOT72324.1"/>
    <property type="molecule type" value="Genomic_DNA"/>
</dbReference>
<dbReference type="Proteomes" id="UP000593663">
    <property type="component" value="Chromosome 1"/>
</dbReference>
<dbReference type="Pfam" id="PF02583">
    <property type="entry name" value="Trns_repr_metal"/>
    <property type="match status" value="1"/>
</dbReference>
<evidence type="ECO:0000256" key="1">
    <source>
        <dbReference type="ARBA" id="ARBA00005260"/>
    </source>
</evidence>
<dbReference type="GO" id="GO:0003677">
    <property type="term" value="F:DNA binding"/>
    <property type="evidence" value="ECO:0007669"/>
    <property type="project" value="InterPro"/>
</dbReference>